<dbReference type="InterPro" id="IPR028631">
    <property type="entry name" value="ACD"/>
</dbReference>
<keyword evidence="2" id="KW-1185">Reference proteome</keyword>
<proteinExistence type="predicted"/>
<dbReference type="GO" id="GO:0070187">
    <property type="term" value="C:shelterin complex"/>
    <property type="evidence" value="ECO:0007669"/>
    <property type="project" value="InterPro"/>
</dbReference>
<feature type="compositionally biased region" description="Low complexity" evidence="1">
    <location>
        <begin position="66"/>
        <end position="79"/>
    </location>
</feature>
<name>A0A6P5QCY6_MUSCR</name>
<gene>
    <name evidence="3" type="primary">Acd</name>
</gene>
<dbReference type="RefSeq" id="XP_021025316.1">
    <property type="nucleotide sequence ID" value="XM_021169657.1"/>
</dbReference>
<organism evidence="2 3">
    <name type="scientific">Mus caroli</name>
    <name type="common">Ryukyu mouse</name>
    <name type="synonym">Ricefield mouse</name>
    <dbReference type="NCBI Taxonomy" id="10089"/>
    <lineage>
        <taxon>Eukaryota</taxon>
        <taxon>Metazoa</taxon>
        <taxon>Chordata</taxon>
        <taxon>Craniata</taxon>
        <taxon>Vertebrata</taxon>
        <taxon>Euteleostomi</taxon>
        <taxon>Mammalia</taxon>
        <taxon>Eutheria</taxon>
        <taxon>Euarchontoglires</taxon>
        <taxon>Glires</taxon>
        <taxon>Rodentia</taxon>
        <taxon>Myomorpha</taxon>
        <taxon>Muroidea</taxon>
        <taxon>Muridae</taxon>
        <taxon>Murinae</taxon>
        <taxon>Mus</taxon>
        <taxon>Mus</taxon>
    </lineage>
</organism>
<dbReference type="AlphaFoldDB" id="A0A6P5QCY6"/>
<reference evidence="3" key="1">
    <citation type="submission" date="2025-08" db="UniProtKB">
        <authorList>
            <consortium name="RefSeq"/>
        </authorList>
    </citation>
    <scope>IDENTIFICATION</scope>
</reference>
<protein>
    <submittedName>
        <fullName evidence="3">Adrenocortical dysplasia protein homolog isoform X2</fullName>
    </submittedName>
</protein>
<dbReference type="GO" id="GO:0016233">
    <property type="term" value="P:telomere capping"/>
    <property type="evidence" value="ECO:0007669"/>
    <property type="project" value="InterPro"/>
</dbReference>
<feature type="compositionally biased region" description="Polar residues" evidence="1">
    <location>
        <begin position="82"/>
        <end position="101"/>
    </location>
</feature>
<dbReference type="PANTHER" id="PTHR14487:SF3">
    <property type="entry name" value="ADRENOCORTICAL DYSPLASIA PROTEIN HOMOLOG"/>
    <property type="match status" value="1"/>
</dbReference>
<dbReference type="GO" id="GO:0070198">
    <property type="term" value="P:protein localization to chromosome, telomeric region"/>
    <property type="evidence" value="ECO:0007669"/>
    <property type="project" value="TreeGrafter"/>
</dbReference>
<accession>A0A6P5QCY6</accession>
<dbReference type="GO" id="GO:0042162">
    <property type="term" value="F:telomeric DNA binding"/>
    <property type="evidence" value="ECO:0007669"/>
    <property type="project" value="TreeGrafter"/>
</dbReference>
<dbReference type="GO" id="GO:0032211">
    <property type="term" value="P:negative regulation of telomere maintenance via telomerase"/>
    <property type="evidence" value="ECO:0007669"/>
    <property type="project" value="TreeGrafter"/>
</dbReference>
<dbReference type="Proteomes" id="UP000515126">
    <property type="component" value="Chromosome 8"/>
</dbReference>
<sequence>MCRESSMSVLRTTSQSLLHPVQGKAMFTVSGSLLHIPEGEEQVLSSTGSSQKAQGTPASPSHMPLEESGGSVSLLSALATSDPGQMDNSHSPPAVGSTSPRAQAPNSPPCSSTPSSLLLNCSPSLSPIRPAPRSHQACETRAQAPKLEFREFRWSIKKRQLLPRTSAQELCSVWEPPKRHRDTSAFQYKYETPSASLHTQVQTARLSPQLVAWALNIVMESESESTQV</sequence>
<dbReference type="PANTHER" id="PTHR14487">
    <property type="entry name" value="ADRENOCORTICAL DYSPLASIA PROTEIN ACD"/>
    <property type="match status" value="1"/>
</dbReference>
<evidence type="ECO:0000256" key="1">
    <source>
        <dbReference type="SAM" id="MobiDB-lite"/>
    </source>
</evidence>
<evidence type="ECO:0000313" key="3">
    <source>
        <dbReference type="RefSeq" id="XP_021025316.1"/>
    </source>
</evidence>
<dbReference type="CTD" id="65057"/>
<feature type="region of interest" description="Disordered" evidence="1">
    <location>
        <begin position="41"/>
        <end position="116"/>
    </location>
</feature>
<evidence type="ECO:0000313" key="2">
    <source>
        <dbReference type="Proteomes" id="UP000515126"/>
    </source>
</evidence>
<feature type="compositionally biased region" description="Polar residues" evidence="1">
    <location>
        <begin position="43"/>
        <end position="59"/>
    </location>
</feature>
<dbReference type="GeneID" id="110299797"/>